<feature type="non-terminal residue" evidence="2">
    <location>
        <position position="206"/>
    </location>
</feature>
<dbReference type="Proteomes" id="UP001357485">
    <property type="component" value="Unassembled WGS sequence"/>
</dbReference>
<feature type="region of interest" description="Disordered" evidence="1">
    <location>
        <begin position="1"/>
        <end position="26"/>
    </location>
</feature>
<comment type="caution">
    <text evidence="2">The sequence shown here is derived from an EMBL/GenBank/DDBJ whole genome shotgun (WGS) entry which is preliminary data.</text>
</comment>
<feature type="region of interest" description="Disordered" evidence="1">
    <location>
        <begin position="39"/>
        <end position="79"/>
    </location>
</feature>
<evidence type="ECO:0000313" key="2">
    <source>
        <dbReference type="EMBL" id="KAK5242577.1"/>
    </source>
</evidence>
<name>A0ABR0LUF4_9PEZI</name>
<accession>A0ABR0LUF4</accession>
<dbReference type="EMBL" id="JAVRRA010010203">
    <property type="protein sequence ID" value="KAK5242577.1"/>
    <property type="molecule type" value="Genomic_DNA"/>
</dbReference>
<evidence type="ECO:0000313" key="3">
    <source>
        <dbReference type="Proteomes" id="UP001357485"/>
    </source>
</evidence>
<proteinExistence type="predicted"/>
<feature type="compositionally biased region" description="Polar residues" evidence="1">
    <location>
        <begin position="189"/>
        <end position="200"/>
    </location>
</feature>
<gene>
    <name evidence="2" type="ORF">LTR16_008417</name>
</gene>
<sequence length="206" mass="22549">MSRRGDIDDTHRDRYDTDTESIGDTTTTLSVVQVEDSQAQVPGGVHGNDEGHDLYVFNSHSSAAESESESGVKEGRDADPTESLALHNVLSAEDRENLAWIQTERLRGFTVTQDSLLTGAGQSYPTTTSGRLEYQGELSDRGEPEVSPSHPWHFDHSQARQGPPLGLIQPQAYRSPPRHTGHSAHPQFSVESTLHQNLPRSASAPE</sequence>
<feature type="compositionally biased region" description="Basic and acidic residues" evidence="1">
    <location>
        <begin position="70"/>
        <end position="79"/>
    </location>
</feature>
<reference evidence="2 3" key="1">
    <citation type="submission" date="2023-08" db="EMBL/GenBank/DDBJ databases">
        <title>Black Yeasts Isolated from many extreme environments.</title>
        <authorList>
            <person name="Coleine C."/>
            <person name="Stajich J.E."/>
            <person name="Selbmann L."/>
        </authorList>
    </citation>
    <scope>NUCLEOTIDE SEQUENCE [LARGE SCALE GENOMIC DNA]</scope>
    <source>
        <strain evidence="2 3">CCFEE 536</strain>
    </source>
</reference>
<feature type="region of interest" description="Disordered" evidence="1">
    <location>
        <begin position="136"/>
        <end position="206"/>
    </location>
</feature>
<feature type="compositionally biased region" description="Basic and acidic residues" evidence="1">
    <location>
        <begin position="1"/>
        <end position="17"/>
    </location>
</feature>
<evidence type="ECO:0000256" key="1">
    <source>
        <dbReference type="SAM" id="MobiDB-lite"/>
    </source>
</evidence>
<organism evidence="2 3">
    <name type="scientific">Cryomyces antarcticus</name>
    <dbReference type="NCBI Taxonomy" id="329879"/>
    <lineage>
        <taxon>Eukaryota</taxon>
        <taxon>Fungi</taxon>
        <taxon>Dikarya</taxon>
        <taxon>Ascomycota</taxon>
        <taxon>Pezizomycotina</taxon>
        <taxon>Dothideomycetes</taxon>
        <taxon>Dothideomycetes incertae sedis</taxon>
        <taxon>Cryomyces</taxon>
    </lineage>
</organism>
<keyword evidence="3" id="KW-1185">Reference proteome</keyword>
<protein>
    <submittedName>
        <fullName evidence="2">Uncharacterized protein</fullName>
    </submittedName>
</protein>